<evidence type="ECO:0000313" key="13">
    <source>
        <dbReference type="EMBL" id="PTE17087.1"/>
    </source>
</evidence>
<evidence type="ECO:0000256" key="4">
    <source>
        <dbReference type="ARBA" id="ARBA00022670"/>
    </source>
</evidence>
<evidence type="ECO:0000256" key="10">
    <source>
        <dbReference type="ARBA" id="ARBA00023136"/>
    </source>
</evidence>
<feature type="domain" description="PDZ" evidence="12">
    <location>
        <begin position="160"/>
        <end position="275"/>
    </location>
</feature>
<feature type="transmembrane region" description="Helical" evidence="11">
    <location>
        <begin position="114"/>
        <end position="142"/>
    </location>
</feature>
<keyword evidence="7 11" id="KW-0862">Zinc</keyword>
<keyword evidence="10 11" id="KW-0472">Membrane</keyword>
<dbReference type="EC" id="3.4.24.-" evidence="11"/>
<accession>A0A2T4JH25</accession>
<dbReference type="Gene3D" id="2.30.42.10">
    <property type="match status" value="1"/>
</dbReference>
<evidence type="ECO:0000256" key="6">
    <source>
        <dbReference type="ARBA" id="ARBA00022801"/>
    </source>
</evidence>
<dbReference type="GO" id="GO:0004222">
    <property type="term" value="F:metalloendopeptidase activity"/>
    <property type="evidence" value="ECO:0007669"/>
    <property type="project" value="InterPro"/>
</dbReference>
<evidence type="ECO:0000256" key="8">
    <source>
        <dbReference type="ARBA" id="ARBA00022989"/>
    </source>
</evidence>
<dbReference type="GO" id="GO:0016020">
    <property type="term" value="C:membrane"/>
    <property type="evidence" value="ECO:0007669"/>
    <property type="project" value="UniProtKB-SubCell"/>
</dbReference>
<dbReference type="PANTHER" id="PTHR42837:SF2">
    <property type="entry name" value="MEMBRANE METALLOPROTEASE ARASP2, CHLOROPLASTIC-RELATED"/>
    <property type="match status" value="1"/>
</dbReference>
<dbReference type="GO" id="GO:0006508">
    <property type="term" value="P:proteolysis"/>
    <property type="evidence" value="ECO:0007669"/>
    <property type="project" value="UniProtKB-KW"/>
</dbReference>
<name>A0A2T4JH25_9RHOB</name>
<keyword evidence="11" id="KW-0479">Metal-binding</keyword>
<evidence type="ECO:0000256" key="7">
    <source>
        <dbReference type="ARBA" id="ARBA00022833"/>
    </source>
</evidence>
<evidence type="ECO:0000256" key="2">
    <source>
        <dbReference type="ARBA" id="ARBA00004141"/>
    </source>
</evidence>
<dbReference type="InterPro" id="IPR004387">
    <property type="entry name" value="Pept_M50_Zn"/>
</dbReference>
<keyword evidence="6 11" id="KW-0378">Hydrolase</keyword>
<protein>
    <recommendedName>
        <fullName evidence="11">Zinc metalloprotease</fullName>
        <ecNumber evidence="11">3.4.24.-</ecNumber>
    </recommendedName>
</protein>
<feature type="transmembrane region" description="Helical" evidence="11">
    <location>
        <begin position="422"/>
        <end position="443"/>
    </location>
</feature>
<evidence type="ECO:0000259" key="12">
    <source>
        <dbReference type="SMART" id="SM00228"/>
    </source>
</evidence>
<evidence type="ECO:0000256" key="9">
    <source>
        <dbReference type="ARBA" id="ARBA00023049"/>
    </source>
</evidence>
<sequence length="450" mass="47379">MDLIGLLPDFGNLLYTIAAFVVALSIIVTVHEFGHYIVGRWSGIRSEVFSIGFGPRLFSRVDRHGTRWQVALLPLGGYVKFLGDANAASAKADEAEMAALSPEDRRHTMHGAPLWARAATVAAGPVFNFILALAIFTGVFLYSGTATDRPEVGSLFDLPGGSGAVMVGDRILAVEGMPTPDYEALDQAMRSLPPAPLFDYLVERAGQQITVPGPVLYPARLAGIGAGSAAMDAGLKAGDVLVRAEGKPIYGFVELQNAVGASGGQPMTLEIWRPGMAADETMTVTLTPRSTDLPLRDGGFETRFLMGANGNFFFAPQTRPTGLLEAAGDAVGEVRFIIVSSLSGLWNMITGAISSCNLRGPLGIAETSAAAASTGAGNFIWFIAVLSTAVGLLNLFPIPVLDGGHLVFHAWEAVTGKPPSDRVLNALMTVGLALILMLMAFGLSNDLFCP</sequence>
<evidence type="ECO:0000256" key="3">
    <source>
        <dbReference type="ARBA" id="ARBA00007931"/>
    </source>
</evidence>
<comment type="caution">
    <text evidence="13">The sequence shown here is derived from an EMBL/GenBank/DDBJ whole genome shotgun (WGS) entry which is preliminary data.</text>
</comment>
<dbReference type="PANTHER" id="PTHR42837">
    <property type="entry name" value="REGULATOR OF SIGMA-E PROTEASE RSEP"/>
    <property type="match status" value="1"/>
</dbReference>
<comment type="similarity">
    <text evidence="3 11">Belongs to the peptidase M50B family.</text>
</comment>
<dbReference type="Proteomes" id="UP000241899">
    <property type="component" value="Unassembled WGS sequence"/>
</dbReference>
<keyword evidence="5 11" id="KW-0812">Transmembrane</keyword>
<keyword evidence="8 11" id="KW-1133">Transmembrane helix</keyword>
<keyword evidence="14" id="KW-1185">Reference proteome</keyword>
<keyword evidence="4 13" id="KW-0645">Protease</keyword>
<dbReference type="RefSeq" id="WP_107325387.1">
    <property type="nucleotide sequence ID" value="NZ_NHSP01000105.1"/>
</dbReference>
<evidence type="ECO:0000313" key="14">
    <source>
        <dbReference type="Proteomes" id="UP000241899"/>
    </source>
</evidence>
<evidence type="ECO:0000256" key="5">
    <source>
        <dbReference type="ARBA" id="ARBA00022692"/>
    </source>
</evidence>
<comment type="subcellular location">
    <subcellularLocation>
        <location evidence="2">Membrane</location>
        <topology evidence="2">Multi-pass membrane protein</topology>
    </subcellularLocation>
</comment>
<comment type="cofactor">
    <cofactor evidence="1 11">
        <name>Zn(2+)</name>
        <dbReference type="ChEBI" id="CHEBI:29105"/>
    </cofactor>
</comment>
<dbReference type="CDD" id="cd06163">
    <property type="entry name" value="S2P-M50_PDZ_RseP-like"/>
    <property type="match status" value="1"/>
</dbReference>
<dbReference type="NCBIfam" id="TIGR00054">
    <property type="entry name" value="RIP metalloprotease RseP"/>
    <property type="match status" value="1"/>
</dbReference>
<dbReference type="OrthoDB" id="9782003at2"/>
<dbReference type="InterPro" id="IPR001478">
    <property type="entry name" value="PDZ"/>
</dbReference>
<keyword evidence="9 11" id="KW-0482">Metalloprotease</keyword>
<evidence type="ECO:0000256" key="11">
    <source>
        <dbReference type="RuleBase" id="RU362031"/>
    </source>
</evidence>
<organism evidence="13 14">
    <name type="scientific">Phaeovulum veldkampii DSM 11550</name>
    <dbReference type="NCBI Taxonomy" id="1185920"/>
    <lineage>
        <taxon>Bacteria</taxon>
        <taxon>Pseudomonadati</taxon>
        <taxon>Pseudomonadota</taxon>
        <taxon>Alphaproteobacteria</taxon>
        <taxon>Rhodobacterales</taxon>
        <taxon>Paracoccaceae</taxon>
        <taxon>Phaeovulum</taxon>
    </lineage>
</organism>
<dbReference type="Pfam" id="PF02163">
    <property type="entry name" value="Peptidase_M50"/>
    <property type="match status" value="1"/>
</dbReference>
<dbReference type="Pfam" id="PF17820">
    <property type="entry name" value="PDZ_6"/>
    <property type="match status" value="1"/>
</dbReference>
<proteinExistence type="inferred from homology"/>
<dbReference type="GO" id="GO:0046872">
    <property type="term" value="F:metal ion binding"/>
    <property type="evidence" value="ECO:0007669"/>
    <property type="project" value="UniProtKB-KW"/>
</dbReference>
<reference evidence="13 14" key="1">
    <citation type="submission" date="2018-03" db="EMBL/GenBank/DDBJ databases">
        <title>Rhodobacter veldkampii.</title>
        <authorList>
            <person name="Meyer T.E."/>
            <person name="Miller S."/>
            <person name="Lodha T."/>
            <person name="Gandham S."/>
            <person name="Chintalapati S."/>
            <person name="Chintalapati V.R."/>
        </authorList>
    </citation>
    <scope>NUCLEOTIDE SEQUENCE [LARGE SCALE GENOMIC DNA]</scope>
    <source>
        <strain evidence="13 14">DSM 11550</strain>
    </source>
</reference>
<dbReference type="SUPFAM" id="SSF50156">
    <property type="entry name" value="PDZ domain-like"/>
    <property type="match status" value="2"/>
</dbReference>
<dbReference type="InterPro" id="IPR041489">
    <property type="entry name" value="PDZ_6"/>
</dbReference>
<feature type="transmembrane region" description="Helical" evidence="11">
    <location>
        <begin position="12"/>
        <end position="30"/>
    </location>
</feature>
<dbReference type="InterPro" id="IPR036034">
    <property type="entry name" value="PDZ_sf"/>
</dbReference>
<dbReference type="InterPro" id="IPR008915">
    <property type="entry name" value="Peptidase_M50"/>
</dbReference>
<gene>
    <name evidence="13" type="primary">rseP</name>
    <name evidence="13" type="ORF">C5F46_10920</name>
</gene>
<dbReference type="SMART" id="SM00228">
    <property type="entry name" value="PDZ"/>
    <property type="match status" value="1"/>
</dbReference>
<dbReference type="AlphaFoldDB" id="A0A2T4JH25"/>
<dbReference type="EMBL" id="PZKF01000024">
    <property type="protein sequence ID" value="PTE17087.1"/>
    <property type="molecule type" value="Genomic_DNA"/>
</dbReference>
<feature type="transmembrane region" description="Helical" evidence="11">
    <location>
        <begin position="379"/>
        <end position="401"/>
    </location>
</feature>
<evidence type="ECO:0000256" key="1">
    <source>
        <dbReference type="ARBA" id="ARBA00001947"/>
    </source>
</evidence>